<dbReference type="InterPro" id="IPR002347">
    <property type="entry name" value="SDR_fam"/>
</dbReference>
<dbReference type="EMBL" id="CP017962">
    <property type="protein sequence ID" value="APC50341.1"/>
    <property type="molecule type" value="Genomic_DNA"/>
</dbReference>
<dbReference type="PRINTS" id="PR00081">
    <property type="entry name" value="GDHRDH"/>
</dbReference>
<dbReference type="NCBIfam" id="NF005559">
    <property type="entry name" value="PRK07231.1"/>
    <property type="match status" value="1"/>
</dbReference>
<dbReference type="PANTHER" id="PTHR24321:SF8">
    <property type="entry name" value="ESTRADIOL 17-BETA-DEHYDROGENASE 8-RELATED"/>
    <property type="match status" value="1"/>
</dbReference>
<evidence type="ECO:0000256" key="2">
    <source>
        <dbReference type="ARBA" id="ARBA00023002"/>
    </source>
</evidence>
<keyword evidence="2" id="KW-0560">Oxidoreductase</keyword>
<comment type="similarity">
    <text evidence="1">Belongs to the short-chain dehydrogenases/reductases (SDR) family.</text>
</comment>
<evidence type="ECO:0000256" key="1">
    <source>
        <dbReference type="ARBA" id="ARBA00006484"/>
    </source>
</evidence>
<dbReference type="Pfam" id="PF13561">
    <property type="entry name" value="adh_short_C2"/>
    <property type="match status" value="1"/>
</dbReference>
<dbReference type="SUPFAM" id="SSF51735">
    <property type="entry name" value="NAD(P)-binding Rossmann-fold domains"/>
    <property type="match status" value="1"/>
</dbReference>
<dbReference type="PRINTS" id="PR00080">
    <property type="entry name" value="SDRFAMILY"/>
</dbReference>
<dbReference type="PANTHER" id="PTHR24321">
    <property type="entry name" value="DEHYDROGENASES, SHORT CHAIN"/>
    <property type="match status" value="1"/>
</dbReference>
<proteinExistence type="inferred from homology"/>
<dbReference type="Gene3D" id="3.40.50.720">
    <property type="entry name" value="NAD(P)-binding Rossmann-like Domain"/>
    <property type="match status" value="1"/>
</dbReference>
<dbReference type="Proteomes" id="UP000182945">
    <property type="component" value="Chromosome"/>
</dbReference>
<dbReference type="InterPro" id="IPR036291">
    <property type="entry name" value="NAD(P)-bd_dom_sf"/>
</dbReference>
<dbReference type="GO" id="GO:0008206">
    <property type="term" value="P:bile acid metabolic process"/>
    <property type="evidence" value="ECO:0007669"/>
    <property type="project" value="UniProtKB-ARBA"/>
</dbReference>
<evidence type="ECO:0000313" key="3">
    <source>
        <dbReference type="EMBL" id="APC50341.1"/>
    </source>
</evidence>
<protein>
    <submittedName>
        <fullName evidence="3">3-oxoacyl-ACP reductase</fullName>
    </submittedName>
</protein>
<sequence length="251" mass="26558">MRFPEFNGKTVFVTGAGSGIGRAQALAFLENGANVVGFDLVGKGLNEFFQQYEARFLFIEGSVSEKKVVEEAVQHALAEFGRIDILLNTAGVLDGYAKTLDTDEALWDRVMNTNIKGTYFVTNAILPHMIENASGVIVNMASIAGLVAGGGGAAYTASKHAIIGYTKQLDLDYCREGVRANAIAPGAIQTPMNAADFAGDGAMADWVASETPAGRWAQPEEVAGLTLFLASNAADYIHGAVMPMDGGWTIK</sequence>
<accession>A0AAC9J2P7</accession>
<dbReference type="AlphaFoldDB" id="A0AAC9J2P7"/>
<dbReference type="FunFam" id="3.40.50.720:FF:000084">
    <property type="entry name" value="Short-chain dehydrogenase reductase"/>
    <property type="match status" value="1"/>
</dbReference>
<evidence type="ECO:0000313" key="4">
    <source>
        <dbReference type="Proteomes" id="UP000182945"/>
    </source>
</evidence>
<dbReference type="CDD" id="cd05233">
    <property type="entry name" value="SDR_c"/>
    <property type="match status" value="1"/>
</dbReference>
<dbReference type="KEGG" id="vhl:BME96_18400"/>
<dbReference type="NCBIfam" id="NF005118">
    <property type="entry name" value="PRK06550.1"/>
    <property type="match status" value="1"/>
</dbReference>
<reference evidence="3 4" key="1">
    <citation type="submission" date="2016-11" db="EMBL/GenBank/DDBJ databases">
        <title>Complete genome sequencing of Virgibacillus halodenitrificans PDB-F2.</title>
        <authorList>
            <person name="Sun Z."/>
            <person name="Zhou Y."/>
            <person name="Li H."/>
        </authorList>
    </citation>
    <scope>NUCLEOTIDE SEQUENCE [LARGE SCALE GENOMIC DNA]</scope>
    <source>
        <strain evidence="3 4">PDB-F2</strain>
    </source>
</reference>
<gene>
    <name evidence="3" type="ORF">BME96_18400</name>
</gene>
<dbReference type="GO" id="GO:0016491">
    <property type="term" value="F:oxidoreductase activity"/>
    <property type="evidence" value="ECO:0007669"/>
    <property type="project" value="UniProtKB-KW"/>
</dbReference>
<name>A0AAC9J2P7_VIRHA</name>
<organism evidence="3 4">
    <name type="scientific">Virgibacillus halodenitrificans</name>
    <name type="common">Bacillus halodenitrificans</name>
    <dbReference type="NCBI Taxonomy" id="1482"/>
    <lineage>
        <taxon>Bacteria</taxon>
        <taxon>Bacillati</taxon>
        <taxon>Bacillota</taxon>
        <taxon>Bacilli</taxon>
        <taxon>Bacillales</taxon>
        <taxon>Bacillaceae</taxon>
        <taxon>Virgibacillus</taxon>
    </lineage>
</organism>